<dbReference type="PANTHER" id="PTHR16483">
    <property type="entry name" value="GASTROKINE 1"/>
    <property type="match status" value="1"/>
</dbReference>
<dbReference type="EMBL" id="AKCR02000216">
    <property type="protein sequence ID" value="PKK18262.1"/>
    <property type="molecule type" value="Genomic_DNA"/>
</dbReference>
<keyword evidence="2" id="KW-0812">Transmembrane</keyword>
<keyword evidence="2" id="KW-1133">Transmembrane helix</keyword>
<dbReference type="PROSITE" id="PS50869">
    <property type="entry name" value="BRICHOS"/>
    <property type="match status" value="1"/>
</dbReference>
<evidence type="ECO:0000313" key="5">
    <source>
        <dbReference type="Proteomes" id="UP000053872"/>
    </source>
</evidence>
<dbReference type="InParanoid" id="A0A2I0LLF9"/>
<comment type="caution">
    <text evidence="4">The sequence shown here is derived from an EMBL/GenBank/DDBJ whole genome shotgun (WGS) entry which is preliminary data.</text>
</comment>
<dbReference type="AlphaFoldDB" id="A0A2I0LLF9"/>
<feature type="transmembrane region" description="Helical" evidence="2">
    <location>
        <begin position="13"/>
        <end position="31"/>
    </location>
</feature>
<feature type="domain" description="BRICHOS" evidence="3">
    <location>
        <begin position="61"/>
        <end position="154"/>
    </location>
</feature>
<accession>A0A2I0LLF9</accession>
<gene>
    <name evidence="4" type="ORF">A306_00013731</name>
</gene>
<evidence type="ECO:0000259" key="3">
    <source>
        <dbReference type="PROSITE" id="PS50869"/>
    </source>
</evidence>
<feature type="non-terminal residue" evidence="4">
    <location>
        <position position="1"/>
    </location>
</feature>
<dbReference type="SMART" id="SM01039">
    <property type="entry name" value="BRICHOS"/>
    <property type="match status" value="1"/>
</dbReference>
<dbReference type="InterPro" id="IPR051772">
    <property type="entry name" value="Gastrokine"/>
</dbReference>
<protein>
    <submittedName>
        <fullName evidence="4">Gastrokine-1-like</fullName>
    </submittedName>
</protein>
<dbReference type="Pfam" id="PF04089">
    <property type="entry name" value="BRICHOS"/>
    <property type="match status" value="1"/>
</dbReference>
<evidence type="ECO:0000256" key="2">
    <source>
        <dbReference type="SAM" id="Phobius"/>
    </source>
</evidence>
<dbReference type="InterPro" id="IPR007084">
    <property type="entry name" value="BRICHOS_dom"/>
</dbReference>
<dbReference type="Gene3D" id="3.30.390.150">
    <property type="match status" value="1"/>
</dbReference>
<keyword evidence="5" id="KW-1185">Reference proteome</keyword>
<name>A0A2I0LLF9_COLLI</name>
<proteinExistence type="predicted"/>
<reference evidence="4 5" key="1">
    <citation type="journal article" date="2013" name="Science">
        <title>Genomic diversity and evolution of the head crest in the rock pigeon.</title>
        <authorList>
            <person name="Shapiro M.D."/>
            <person name="Kronenberg Z."/>
            <person name="Li C."/>
            <person name="Domyan E.T."/>
            <person name="Pan H."/>
            <person name="Campbell M."/>
            <person name="Tan H."/>
            <person name="Huff C.D."/>
            <person name="Hu H."/>
            <person name="Vickrey A.I."/>
            <person name="Nielsen S.C."/>
            <person name="Stringham S.A."/>
            <person name="Hu H."/>
            <person name="Willerslev E."/>
            <person name="Gilbert M.T."/>
            <person name="Yandell M."/>
            <person name="Zhang G."/>
            <person name="Wang J."/>
        </authorList>
    </citation>
    <scope>NUCLEOTIDE SEQUENCE [LARGE SCALE GENOMIC DNA]</scope>
    <source>
        <tissue evidence="4">Blood</tissue>
    </source>
</reference>
<evidence type="ECO:0000256" key="1">
    <source>
        <dbReference type="ARBA" id="ARBA00023157"/>
    </source>
</evidence>
<dbReference type="Proteomes" id="UP000053872">
    <property type="component" value="Unassembled WGS sequence"/>
</dbReference>
<organism evidence="4 5">
    <name type="scientific">Columba livia</name>
    <name type="common">Rock dove</name>
    <dbReference type="NCBI Taxonomy" id="8932"/>
    <lineage>
        <taxon>Eukaryota</taxon>
        <taxon>Metazoa</taxon>
        <taxon>Chordata</taxon>
        <taxon>Craniata</taxon>
        <taxon>Vertebrata</taxon>
        <taxon>Euteleostomi</taxon>
        <taxon>Archelosauria</taxon>
        <taxon>Archosauria</taxon>
        <taxon>Dinosauria</taxon>
        <taxon>Saurischia</taxon>
        <taxon>Theropoda</taxon>
        <taxon>Coelurosauria</taxon>
        <taxon>Aves</taxon>
        <taxon>Neognathae</taxon>
        <taxon>Neoaves</taxon>
        <taxon>Columbimorphae</taxon>
        <taxon>Columbiformes</taxon>
        <taxon>Columbidae</taxon>
        <taxon>Columba</taxon>
    </lineage>
</organism>
<keyword evidence="2" id="KW-0472">Membrane</keyword>
<sequence length="190" mass="21614">AVTIFNVVNLNCAFQIVVASLLGVLLAPALANRNDTENFKKHHGENSLRYVMDTGVCVDSEEGLEGWKSAWDVKTGYVATKVFSKHACIVAKMDRRFLHDRRFPAAPQGHKGPGSRQYLPRENRFIISRNRLQSLRRYGKRIQTLCRGIPAYLAYPTVGSNLSKQNVSCLKVKINKLPIYYCDYLFLMKF</sequence>
<keyword evidence="1" id="KW-1015">Disulfide bond</keyword>
<evidence type="ECO:0000313" key="4">
    <source>
        <dbReference type="EMBL" id="PKK18262.1"/>
    </source>
</evidence>